<dbReference type="SUPFAM" id="SSF52210">
    <property type="entry name" value="Succinyl-CoA synthetase domains"/>
    <property type="match status" value="1"/>
</dbReference>
<keyword evidence="1" id="KW-0436">Ligase</keyword>
<dbReference type="PANTHER" id="PTHR43334:SF1">
    <property type="entry name" value="3-HYDROXYPROPIONATE--COA LIGASE [ADP-FORMING]"/>
    <property type="match status" value="1"/>
</dbReference>
<evidence type="ECO:0000256" key="3">
    <source>
        <dbReference type="ARBA" id="ARBA00022840"/>
    </source>
</evidence>
<dbReference type="PANTHER" id="PTHR43334">
    <property type="entry name" value="ACETATE--COA LIGASE [ADP-FORMING]"/>
    <property type="match status" value="1"/>
</dbReference>
<evidence type="ECO:0000313" key="7">
    <source>
        <dbReference type="Proteomes" id="UP000186309"/>
    </source>
</evidence>
<keyword evidence="7" id="KW-1185">Reference proteome</keyword>
<protein>
    <recommendedName>
        <fullName evidence="5">ATP-grasp domain-containing protein</fullName>
    </recommendedName>
</protein>
<dbReference type="InterPro" id="IPR011761">
    <property type="entry name" value="ATP-grasp"/>
</dbReference>
<dbReference type="GO" id="GO:0046872">
    <property type="term" value="F:metal ion binding"/>
    <property type="evidence" value="ECO:0007669"/>
    <property type="project" value="InterPro"/>
</dbReference>
<sequence length="159" mass="17090">MILTHQTMTDPTLTAERLKEYARVEGKPVLANWMGGAGVAAGEAILQGAGIPTFPYPDTAARAFDYLWHDSCDLRVLHEPPTIADDPEADPTARARAAGRAILTEVESKRLLAIYGIPTVATEVAQAEERAGRLGYPIVLKLHSDPRPSRTGPTSAECS</sequence>
<feature type="domain" description="ATP-grasp" evidence="5">
    <location>
        <begin position="109"/>
        <end position="141"/>
    </location>
</feature>
<keyword evidence="2 4" id="KW-0547">Nucleotide-binding</keyword>
<evidence type="ECO:0000256" key="1">
    <source>
        <dbReference type="ARBA" id="ARBA00022598"/>
    </source>
</evidence>
<organism evidence="6 7">
    <name type="scientific">Paludisphaera borealis</name>
    <dbReference type="NCBI Taxonomy" id="1387353"/>
    <lineage>
        <taxon>Bacteria</taxon>
        <taxon>Pseudomonadati</taxon>
        <taxon>Planctomycetota</taxon>
        <taxon>Planctomycetia</taxon>
        <taxon>Isosphaerales</taxon>
        <taxon>Isosphaeraceae</taxon>
        <taxon>Paludisphaera</taxon>
    </lineage>
</organism>
<dbReference type="STRING" id="1387353.BSF38_02023"/>
<dbReference type="EMBL" id="CP019082">
    <property type="protein sequence ID" value="APW60551.1"/>
    <property type="molecule type" value="Genomic_DNA"/>
</dbReference>
<keyword evidence="3 4" id="KW-0067">ATP-binding</keyword>
<dbReference type="Proteomes" id="UP000186309">
    <property type="component" value="Chromosome"/>
</dbReference>
<reference evidence="7" key="1">
    <citation type="submission" date="2016-12" db="EMBL/GenBank/DDBJ databases">
        <title>Comparative genomics of four Isosphaeraceae planctomycetes: a common pool of plasmids and glycoside hydrolase genes.</title>
        <authorList>
            <person name="Ivanova A."/>
        </authorList>
    </citation>
    <scope>NUCLEOTIDE SEQUENCE [LARGE SCALE GENOMIC DNA]</scope>
    <source>
        <strain evidence="7">PX4</strain>
    </source>
</reference>
<accession>A0A1U7CNQ4</accession>
<evidence type="ECO:0000259" key="5">
    <source>
        <dbReference type="PROSITE" id="PS50975"/>
    </source>
</evidence>
<dbReference type="PROSITE" id="PS50975">
    <property type="entry name" value="ATP_GRASP"/>
    <property type="match status" value="1"/>
</dbReference>
<dbReference type="Pfam" id="PF13549">
    <property type="entry name" value="ATP-grasp_5"/>
    <property type="match status" value="1"/>
</dbReference>
<dbReference type="InterPro" id="IPR051538">
    <property type="entry name" value="Acyl-CoA_Synth/Transferase"/>
</dbReference>
<evidence type="ECO:0000256" key="4">
    <source>
        <dbReference type="PROSITE-ProRule" id="PRU00409"/>
    </source>
</evidence>
<dbReference type="KEGG" id="pbor:BSF38_02023"/>
<dbReference type="Gene3D" id="3.40.50.261">
    <property type="entry name" value="Succinyl-CoA synthetase domains"/>
    <property type="match status" value="1"/>
</dbReference>
<evidence type="ECO:0000256" key="2">
    <source>
        <dbReference type="ARBA" id="ARBA00022741"/>
    </source>
</evidence>
<dbReference type="AlphaFoldDB" id="A0A1U7CNQ4"/>
<proteinExistence type="predicted"/>
<name>A0A1U7CNQ4_9BACT</name>
<dbReference type="SUPFAM" id="SSF56059">
    <property type="entry name" value="Glutathione synthetase ATP-binding domain-like"/>
    <property type="match status" value="1"/>
</dbReference>
<dbReference type="InterPro" id="IPR016102">
    <property type="entry name" value="Succinyl-CoA_synth-like"/>
</dbReference>
<dbReference type="GO" id="GO:0005524">
    <property type="term" value="F:ATP binding"/>
    <property type="evidence" value="ECO:0007669"/>
    <property type="project" value="UniProtKB-UniRule"/>
</dbReference>
<gene>
    <name evidence="6" type="ORF">BSF38_02023</name>
</gene>
<evidence type="ECO:0000313" key="6">
    <source>
        <dbReference type="EMBL" id="APW60551.1"/>
    </source>
</evidence>
<dbReference type="GO" id="GO:0016874">
    <property type="term" value="F:ligase activity"/>
    <property type="evidence" value="ECO:0007669"/>
    <property type="project" value="UniProtKB-KW"/>
</dbReference>